<sequence>MKLFWFILFFFLVPGFIKANQFAYFLSSKDHHAYRIDLVKNEIARLDSNSNWAFFNSLKTDSTYHPDFMKTAEFTVLQNTNSNIIYIFQECTNQIYVVDLTNFKLMRKDETYYRGDNCFAYRFFRGDKMYSLGGYGFWRTNNHLIYFDTKTKEWESVNAEGQAPSGMYHGFVSYFPEKDVIISFSNYSTDVSTNYGILQLDQTIYQFSFFTKTWTKLGKITHPVIRQILEDYSYHDRRHLFYTGKYFVFETSSNRNGIHTYYFINPRTLEVLEYKDLELKYARIALGASQPQNLSIFIHGPWLLNVLQNPNPESPDSFLYINFDDLAANATFIGFLTDLPWYQSDWFFASVLITLVSLLILLMRKIKPNSSHKEALKPHIQEVKWDIDPTSLRLLQAILTNQNTDGATIDEVNRILDIENVAFDSQRYRRSSMINQVNQTLALLTGEKNSIIRVNSEEDRRQKRYKINPNCLTLLQSKLNN</sequence>
<protein>
    <recommendedName>
        <fullName evidence="4">DUF4350 domain-containing protein</fullName>
    </recommendedName>
</protein>
<evidence type="ECO:0000313" key="3">
    <source>
        <dbReference type="Proteomes" id="UP001321186"/>
    </source>
</evidence>
<dbReference type="EMBL" id="JAANOH010000003">
    <property type="protein sequence ID" value="MCZ2475713.1"/>
    <property type="molecule type" value="Genomic_DNA"/>
</dbReference>
<comment type="caution">
    <text evidence="2">The sequence shown here is derived from an EMBL/GenBank/DDBJ whole genome shotgun (WGS) entry which is preliminary data.</text>
</comment>
<dbReference type="Gene3D" id="2.120.10.80">
    <property type="entry name" value="Kelch-type beta propeller"/>
    <property type="match status" value="1"/>
</dbReference>
<dbReference type="RefSeq" id="WP_269010337.1">
    <property type="nucleotide sequence ID" value="NZ_JAANOH010000003.1"/>
</dbReference>
<proteinExistence type="predicted"/>
<evidence type="ECO:0008006" key="4">
    <source>
        <dbReference type="Google" id="ProtNLM"/>
    </source>
</evidence>
<feature type="transmembrane region" description="Helical" evidence="1">
    <location>
        <begin position="346"/>
        <end position="363"/>
    </location>
</feature>
<dbReference type="Proteomes" id="UP001321186">
    <property type="component" value="Unassembled WGS sequence"/>
</dbReference>
<evidence type="ECO:0000256" key="1">
    <source>
        <dbReference type="SAM" id="Phobius"/>
    </source>
</evidence>
<keyword evidence="1" id="KW-0472">Membrane</keyword>
<keyword evidence="3" id="KW-1185">Reference proteome</keyword>
<organism evidence="2 3">
    <name type="scientific">Aquirufa ecclesiirivi</name>
    <dbReference type="NCBI Taxonomy" id="2715124"/>
    <lineage>
        <taxon>Bacteria</taxon>
        <taxon>Pseudomonadati</taxon>
        <taxon>Bacteroidota</taxon>
        <taxon>Cytophagia</taxon>
        <taxon>Cytophagales</taxon>
        <taxon>Flectobacillaceae</taxon>
        <taxon>Aquirufa</taxon>
    </lineage>
</organism>
<reference evidence="2 3" key="1">
    <citation type="submission" date="2020-03" db="EMBL/GenBank/DDBJ databases">
        <authorList>
            <person name="Pitt A."/>
            <person name="Hahn M.W."/>
        </authorList>
    </citation>
    <scope>NUCLEOTIDE SEQUENCE [LARGE SCALE GENOMIC DNA]</scope>
    <source>
        <strain evidence="2 3">5A-MARBSE</strain>
    </source>
</reference>
<keyword evidence="1" id="KW-1133">Transmembrane helix</keyword>
<dbReference type="InterPro" id="IPR015915">
    <property type="entry name" value="Kelch-typ_b-propeller"/>
</dbReference>
<dbReference type="SUPFAM" id="SSF50965">
    <property type="entry name" value="Galactose oxidase, central domain"/>
    <property type="match status" value="1"/>
</dbReference>
<keyword evidence="1" id="KW-0812">Transmembrane</keyword>
<accession>A0ABT4JHG4</accession>
<evidence type="ECO:0000313" key="2">
    <source>
        <dbReference type="EMBL" id="MCZ2475713.1"/>
    </source>
</evidence>
<dbReference type="InterPro" id="IPR011043">
    <property type="entry name" value="Gal_Oxase/kelch_b-propeller"/>
</dbReference>
<name>A0ABT4JHG4_9BACT</name>
<gene>
    <name evidence="2" type="ORF">G9H61_09660</name>
</gene>